<name>A0AAE0BI59_9CHLO</name>
<sequence>MKSCTRTCSFKCSSVSQHTGRIGRGTRVIPSMARQNQKLPVQIKSQGLGVSKMKRSRSAASTARISLVTVAEEHSHSHKGEVLDVGDAESMEAFLDSLKYNSDGQVVAIAQHVDTGAVLMQAFATREAVEKTFNTGKATFYSRSRSALWTKGETSDNFINVLSVHVDCDRDSLIYLGEPIGPSCHTGAYTCYYSEVTGAEGLPASAEGGGVEAANNTLYRLQDTIVSRKQEEATGGKPSWTSKLLSNPELCCKKVREEAGELCETFEKQEGKERTASEMADLLYHSMVLCAHEDVSMEDVMEVLRKRFGVSGVEEKALRKK</sequence>
<feature type="domain" description="Phosphoribosyl-AMP cyclohydrolase" evidence="11">
    <location>
        <begin position="120"/>
        <end position="193"/>
    </location>
</feature>
<comment type="catalytic activity">
    <reaction evidence="1">
        <text>1-(5-phospho-beta-D-ribosyl)-5'-AMP + H2O = 1-(5-phospho-beta-D-ribosyl)-5-[(5-phospho-beta-D-ribosylamino)methylideneamino]imidazole-4-carboxamide</text>
        <dbReference type="Rhea" id="RHEA:20049"/>
        <dbReference type="ChEBI" id="CHEBI:15377"/>
        <dbReference type="ChEBI" id="CHEBI:58435"/>
        <dbReference type="ChEBI" id="CHEBI:59457"/>
        <dbReference type="EC" id="3.5.4.19"/>
    </reaction>
</comment>
<protein>
    <recommendedName>
        <fullName evidence="11">Phosphoribosyl-AMP cyclohydrolase domain-containing protein</fullName>
    </recommendedName>
</protein>
<dbReference type="Pfam" id="PF01503">
    <property type="entry name" value="PRA-PH"/>
    <property type="match status" value="1"/>
</dbReference>
<dbReference type="GO" id="GO:0004635">
    <property type="term" value="F:phosphoribosyl-AMP cyclohydrolase activity"/>
    <property type="evidence" value="ECO:0007669"/>
    <property type="project" value="UniProtKB-EC"/>
</dbReference>
<keyword evidence="6" id="KW-0547">Nucleotide-binding</keyword>
<evidence type="ECO:0000313" key="12">
    <source>
        <dbReference type="EMBL" id="KAK3236328.1"/>
    </source>
</evidence>
<dbReference type="SUPFAM" id="SSF141734">
    <property type="entry name" value="HisI-like"/>
    <property type="match status" value="1"/>
</dbReference>
<evidence type="ECO:0000256" key="10">
    <source>
        <dbReference type="ARBA" id="ARBA00023268"/>
    </source>
</evidence>
<evidence type="ECO:0000256" key="8">
    <source>
        <dbReference type="ARBA" id="ARBA00022840"/>
    </source>
</evidence>
<dbReference type="Proteomes" id="UP001190700">
    <property type="component" value="Unassembled WGS sequence"/>
</dbReference>
<dbReference type="Gene3D" id="1.10.287.1080">
    <property type="entry name" value="MazG-like"/>
    <property type="match status" value="1"/>
</dbReference>
<reference evidence="12 13" key="1">
    <citation type="journal article" date="2015" name="Genome Biol. Evol.">
        <title>Comparative Genomics of a Bacterivorous Green Alga Reveals Evolutionary Causalities and Consequences of Phago-Mixotrophic Mode of Nutrition.</title>
        <authorList>
            <person name="Burns J.A."/>
            <person name="Paasch A."/>
            <person name="Narechania A."/>
            <person name="Kim E."/>
        </authorList>
    </citation>
    <scope>NUCLEOTIDE SEQUENCE [LARGE SCALE GENOMIC DNA]</scope>
    <source>
        <strain evidence="12 13">PLY_AMNH</strain>
    </source>
</reference>
<proteinExistence type="predicted"/>
<keyword evidence="8" id="KW-0067">ATP-binding</keyword>
<keyword evidence="7" id="KW-0378">Hydrolase</keyword>
<evidence type="ECO:0000256" key="4">
    <source>
        <dbReference type="ARBA" id="ARBA00005204"/>
    </source>
</evidence>
<dbReference type="InterPro" id="IPR038019">
    <property type="entry name" value="PRib_AMP_CycHydrolase_sf"/>
</dbReference>
<evidence type="ECO:0000259" key="11">
    <source>
        <dbReference type="Pfam" id="PF01502"/>
    </source>
</evidence>
<dbReference type="Pfam" id="PF01502">
    <property type="entry name" value="PRA-CH"/>
    <property type="match status" value="1"/>
</dbReference>
<dbReference type="PANTHER" id="PTHR42945">
    <property type="entry name" value="HISTIDINE BIOSYNTHESIS BIFUNCTIONAL PROTEIN"/>
    <property type="match status" value="1"/>
</dbReference>
<comment type="pathway">
    <text evidence="3">Amino-acid biosynthesis; L-histidine biosynthesis; L-histidine from 5-phospho-alpha-D-ribose 1-diphosphate: step 3/9.</text>
</comment>
<dbReference type="PANTHER" id="PTHR42945:SF1">
    <property type="entry name" value="HISTIDINE BIOSYNTHESIS BIFUNCTIONAL PROTEIN HIS7"/>
    <property type="match status" value="1"/>
</dbReference>
<comment type="catalytic activity">
    <reaction evidence="2">
        <text>1-(5-phospho-beta-D-ribosyl)-ATP + H2O = 1-(5-phospho-beta-D-ribosyl)-5'-AMP + diphosphate + H(+)</text>
        <dbReference type="Rhea" id="RHEA:22828"/>
        <dbReference type="ChEBI" id="CHEBI:15377"/>
        <dbReference type="ChEBI" id="CHEBI:15378"/>
        <dbReference type="ChEBI" id="CHEBI:33019"/>
        <dbReference type="ChEBI" id="CHEBI:59457"/>
        <dbReference type="ChEBI" id="CHEBI:73183"/>
        <dbReference type="EC" id="3.6.1.31"/>
    </reaction>
</comment>
<dbReference type="EMBL" id="LGRX02035084">
    <property type="protein sequence ID" value="KAK3236328.1"/>
    <property type="molecule type" value="Genomic_DNA"/>
</dbReference>
<dbReference type="InterPro" id="IPR021130">
    <property type="entry name" value="PRib-ATP_PPHydrolase-like"/>
</dbReference>
<dbReference type="FunFam" id="3.10.20.810:FF:000001">
    <property type="entry name" value="Histidine biosynthesis bifunctional protein HisIE"/>
    <property type="match status" value="1"/>
</dbReference>
<evidence type="ECO:0000313" key="13">
    <source>
        <dbReference type="Proteomes" id="UP001190700"/>
    </source>
</evidence>
<evidence type="ECO:0000256" key="5">
    <source>
        <dbReference type="ARBA" id="ARBA00022605"/>
    </source>
</evidence>
<dbReference type="AlphaFoldDB" id="A0AAE0BI59"/>
<keyword evidence="5" id="KW-0028">Amino-acid biosynthesis</keyword>
<dbReference type="SUPFAM" id="SSF101386">
    <property type="entry name" value="all-alpha NTP pyrophosphatases"/>
    <property type="match status" value="1"/>
</dbReference>
<dbReference type="NCBIfam" id="TIGR03188">
    <property type="entry name" value="histidine_hisI"/>
    <property type="match status" value="1"/>
</dbReference>
<organism evidence="12 13">
    <name type="scientific">Cymbomonas tetramitiformis</name>
    <dbReference type="NCBI Taxonomy" id="36881"/>
    <lineage>
        <taxon>Eukaryota</taxon>
        <taxon>Viridiplantae</taxon>
        <taxon>Chlorophyta</taxon>
        <taxon>Pyramimonadophyceae</taxon>
        <taxon>Pyramimonadales</taxon>
        <taxon>Pyramimonadaceae</taxon>
        <taxon>Cymbomonas</taxon>
    </lineage>
</organism>
<keyword evidence="9" id="KW-0368">Histidine biosynthesis</keyword>
<evidence type="ECO:0000256" key="2">
    <source>
        <dbReference type="ARBA" id="ARBA00001460"/>
    </source>
</evidence>
<keyword evidence="13" id="KW-1185">Reference proteome</keyword>
<dbReference type="GO" id="GO:0000105">
    <property type="term" value="P:L-histidine biosynthetic process"/>
    <property type="evidence" value="ECO:0007669"/>
    <property type="project" value="UniProtKB-KW"/>
</dbReference>
<dbReference type="GO" id="GO:0005524">
    <property type="term" value="F:ATP binding"/>
    <property type="evidence" value="ECO:0007669"/>
    <property type="project" value="UniProtKB-KW"/>
</dbReference>
<gene>
    <name evidence="12" type="ORF">CYMTET_53525</name>
</gene>
<evidence type="ECO:0000256" key="6">
    <source>
        <dbReference type="ARBA" id="ARBA00022741"/>
    </source>
</evidence>
<accession>A0AAE0BI59</accession>
<dbReference type="InterPro" id="IPR002496">
    <property type="entry name" value="PRib_AMP_CycHydrolase_dom"/>
</dbReference>
<dbReference type="GO" id="GO:0004636">
    <property type="term" value="F:phosphoribosyl-ATP diphosphatase activity"/>
    <property type="evidence" value="ECO:0007669"/>
    <property type="project" value="UniProtKB-EC"/>
</dbReference>
<keyword evidence="10" id="KW-0511">Multifunctional enzyme</keyword>
<evidence type="ECO:0000256" key="9">
    <source>
        <dbReference type="ARBA" id="ARBA00023102"/>
    </source>
</evidence>
<dbReference type="Gene3D" id="3.10.20.810">
    <property type="entry name" value="Phosphoribosyl-AMP cyclohydrolase"/>
    <property type="match status" value="1"/>
</dbReference>
<comment type="caution">
    <text evidence="12">The sequence shown here is derived from an EMBL/GenBank/DDBJ whole genome shotgun (WGS) entry which is preliminary data.</text>
</comment>
<evidence type="ECO:0000256" key="7">
    <source>
        <dbReference type="ARBA" id="ARBA00022801"/>
    </source>
</evidence>
<comment type="pathway">
    <text evidence="4">Amino-acid biosynthesis; L-histidine biosynthesis; L-histidine from 5-phospho-alpha-D-ribose 1-diphosphate: step 2/9.</text>
</comment>
<evidence type="ECO:0000256" key="3">
    <source>
        <dbReference type="ARBA" id="ARBA00005169"/>
    </source>
</evidence>
<dbReference type="InterPro" id="IPR008179">
    <property type="entry name" value="HisE"/>
</dbReference>
<dbReference type="CDD" id="cd11534">
    <property type="entry name" value="NTP-PPase_HisIE_like"/>
    <property type="match status" value="1"/>
</dbReference>
<evidence type="ECO:0000256" key="1">
    <source>
        <dbReference type="ARBA" id="ARBA00000024"/>
    </source>
</evidence>